<protein>
    <submittedName>
        <fullName evidence="3">Uncharacterized protein</fullName>
    </submittedName>
</protein>
<name>A0AAN8XGQ7_HALRR</name>
<gene>
    <name evidence="3" type="ORF">SK128_014925</name>
</gene>
<sequence length="81" mass="9528">MKICLLFFISFLLYFQVRHCRPDFSTDEVIYDDPDFIMSMAKKKPEGINDNNSEATRTSQESSSYENPNEYLSPKRDTTLF</sequence>
<feature type="chain" id="PRO_5042923874" evidence="2">
    <location>
        <begin position="21"/>
        <end position="81"/>
    </location>
</feature>
<keyword evidence="4" id="KW-1185">Reference proteome</keyword>
<dbReference type="AlphaFoldDB" id="A0AAN8XGQ7"/>
<reference evidence="3 4" key="1">
    <citation type="submission" date="2023-11" db="EMBL/GenBank/DDBJ databases">
        <title>Halocaridina rubra genome assembly.</title>
        <authorList>
            <person name="Smith C."/>
        </authorList>
    </citation>
    <scope>NUCLEOTIDE SEQUENCE [LARGE SCALE GENOMIC DNA]</scope>
    <source>
        <strain evidence="3">EP-1</strain>
        <tissue evidence="3">Whole</tissue>
    </source>
</reference>
<organism evidence="3 4">
    <name type="scientific">Halocaridina rubra</name>
    <name type="common">Hawaiian red shrimp</name>
    <dbReference type="NCBI Taxonomy" id="373956"/>
    <lineage>
        <taxon>Eukaryota</taxon>
        <taxon>Metazoa</taxon>
        <taxon>Ecdysozoa</taxon>
        <taxon>Arthropoda</taxon>
        <taxon>Crustacea</taxon>
        <taxon>Multicrustacea</taxon>
        <taxon>Malacostraca</taxon>
        <taxon>Eumalacostraca</taxon>
        <taxon>Eucarida</taxon>
        <taxon>Decapoda</taxon>
        <taxon>Pleocyemata</taxon>
        <taxon>Caridea</taxon>
        <taxon>Atyoidea</taxon>
        <taxon>Atyidae</taxon>
        <taxon>Halocaridina</taxon>
    </lineage>
</organism>
<evidence type="ECO:0000256" key="1">
    <source>
        <dbReference type="SAM" id="MobiDB-lite"/>
    </source>
</evidence>
<dbReference type="EMBL" id="JAXCGZ010003816">
    <property type="protein sequence ID" value="KAK7083072.1"/>
    <property type="molecule type" value="Genomic_DNA"/>
</dbReference>
<evidence type="ECO:0000256" key="2">
    <source>
        <dbReference type="SAM" id="SignalP"/>
    </source>
</evidence>
<evidence type="ECO:0000313" key="4">
    <source>
        <dbReference type="Proteomes" id="UP001381693"/>
    </source>
</evidence>
<comment type="caution">
    <text evidence="3">The sequence shown here is derived from an EMBL/GenBank/DDBJ whole genome shotgun (WGS) entry which is preliminary data.</text>
</comment>
<keyword evidence="2" id="KW-0732">Signal</keyword>
<accession>A0AAN8XGQ7</accession>
<proteinExistence type="predicted"/>
<evidence type="ECO:0000313" key="3">
    <source>
        <dbReference type="EMBL" id="KAK7083072.1"/>
    </source>
</evidence>
<feature type="compositionally biased region" description="Polar residues" evidence="1">
    <location>
        <begin position="49"/>
        <end position="67"/>
    </location>
</feature>
<feature type="region of interest" description="Disordered" evidence="1">
    <location>
        <begin position="42"/>
        <end position="81"/>
    </location>
</feature>
<feature type="signal peptide" evidence="2">
    <location>
        <begin position="1"/>
        <end position="20"/>
    </location>
</feature>
<dbReference type="Proteomes" id="UP001381693">
    <property type="component" value="Unassembled WGS sequence"/>
</dbReference>